<gene>
    <name evidence="1" type="ORF">SAMN04488011_102177</name>
</gene>
<sequence length="48" mass="5122">MFSGLLALNYRGYLLAGGSSRSFDIEPSQSEQNVSIDLGSQILAKTVS</sequence>
<reference evidence="2" key="1">
    <citation type="submission" date="2016-10" db="EMBL/GenBank/DDBJ databases">
        <authorList>
            <person name="Varghese N."/>
            <person name="Submissions S."/>
        </authorList>
    </citation>
    <scope>NUCLEOTIDE SEQUENCE [LARGE SCALE GENOMIC DNA]</scope>
    <source>
        <strain evidence="2">DSM 26893</strain>
    </source>
</reference>
<accession>A0A1H8D2P3</accession>
<evidence type="ECO:0000313" key="1">
    <source>
        <dbReference type="EMBL" id="SEN01495.1"/>
    </source>
</evidence>
<dbReference type="Proteomes" id="UP000199372">
    <property type="component" value="Unassembled WGS sequence"/>
</dbReference>
<protein>
    <submittedName>
        <fullName evidence="1">Uncharacterized protein</fullName>
    </submittedName>
</protein>
<evidence type="ECO:0000313" key="2">
    <source>
        <dbReference type="Proteomes" id="UP000199372"/>
    </source>
</evidence>
<dbReference type="EMBL" id="FOCM01000002">
    <property type="protein sequence ID" value="SEN01495.1"/>
    <property type="molecule type" value="Genomic_DNA"/>
</dbReference>
<dbReference type="AlphaFoldDB" id="A0A1H8D2P3"/>
<keyword evidence="2" id="KW-1185">Reference proteome</keyword>
<name>A0A1H8D2P3_9RHOB</name>
<organism evidence="1 2">
    <name type="scientific">Palleronia pelagia</name>
    <dbReference type="NCBI Taxonomy" id="387096"/>
    <lineage>
        <taxon>Bacteria</taxon>
        <taxon>Pseudomonadati</taxon>
        <taxon>Pseudomonadota</taxon>
        <taxon>Alphaproteobacteria</taxon>
        <taxon>Rhodobacterales</taxon>
        <taxon>Roseobacteraceae</taxon>
        <taxon>Palleronia</taxon>
    </lineage>
</organism>
<proteinExistence type="predicted"/>